<comment type="caution">
    <text evidence="2">The sequence shown here is derived from an EMBL/GenBank/DDBJ whole genome shotgun (WGS) entry which is preliminary data.</text>
</comment>
<evidence type="ECO:0000256" key="1">
    <source>
        <dbReference type="SAM" id="Phobius"/>
    </source>
</evidence>
<dbReference type="AlphaFoldDB" id="A0A396GM49"/>
<name>A0A396GM49_MEDTR</name>
<dbReference type="Proteomes" id="UP000265566">
    <property type="component" value="Chromosome 8"/>
</dbReference>
<evidence type="ECO:0000313" key="3">
    <source>
        <dbReference type="Proteomes" id="UP000265566"/>
    </source>
</evidence>
<dbReference type="Gramene" id="rna48634">
    <property type="protein sequence ID" value="RHN42219.1"/>
    <property type="gene ID" value="gene48634"/>
</dbReference>
<gene>
    <name evidence="2" type="ORF">MtrunA17_Chr8g0374501</name>
</gene>
<dbReference type="EMBL" id="PSQE01000008">
    <property type="protein sequence ID" value="RHN42219.1"/>
    <property type="molecule type" value="Genomic_DNA"/>
</dbReference>
<sequence length="184" mass="20297">MFSFLDLGFPFLVVSNGRGWLLTTVVVISDSVPLDLLVVFDHDCSVACSSFTINPPSQLPDHCRCKDRGGIVVVLPVVVVCAGLFRFSLAFCLFGCQTPTFFEIAVFWWCVWWLVVVVMGGGDVLEAFRHVCREWWCRAAAFGDVQVVVMEDDFVACFFGLFVYVGSICAIVPPCLCLTNLSSG</sequence>
<evidence type="ECO:0008006" key="4">
    <source>
        <dbReference type="Google" id="ProtNLM"/>
    </source>
</evidence>
<protein>
    <recommendedName>
        <fullName evidence="4">Transmembrane protein</fullName>
    </recommendedName>
</protein>
<organism evidence="2 3">
    <name type="scientific">Medicago truncatula</name>
    <name type="common">Barrel medic</name>
    <name type="synonym">Medicago tribuloides</name>
    <dbReference type="NCBI Taxonomy" id="3880"/>
    <lineage>
        <taxon>Eukaryota</taxon>
        <taxon>Viridiplantae</taxon>
        <taxon>Streptophyta</taxon>
        <taxon>Embryophyta</taxon>
        <taxon>Tracheophyta</taxon>
        <taxon>Spermatophyta</taxon>
        <taxon>Magnoliopsida</taxon>
        <taxon>eudicotyledons</taxon>
        <taxon>Gunneridae</taxon>
        <taxon>Pentapetalae</taxon>
        <taxon>rosids</taxon>
        <taxon>fabids</taxon>
        <taxon>Fabales</taxon>
        <taxon>Fabaceae</taxon>
        <taxon>Papilionoideae</taxon>
        <taxon>50 kb inversion clade</taxon>
        <taxon>NPAAA clade</taxon>
        <taxon>Hologalegina</taxon>
        <taxon>IRL clade</taxon>
        <taxon>Trifolieae</taxon>
        <taxon>Medicago</taxon>
    </lineage>
</organism>
<reference evidence="3" key="1">
    <citation type="journal article" date="2018" name="Nat. Plants">
        <title>Whole-genome landscape of Medicago truncatula symbiotic genes.</title>
        <authorList>
            <person name="Pecrix Y."/>
            <person name="Staton S.E."/>
            <person name="Sallet E."/>
            <person name="Lelandais-Briere C."/>
            <person name="Moreau S."/>
            <person name="Carrere S."/>
            <person name="Blein T."/>
            <person name="Jardinaud M.F."/>
            <person name="Latrasse D."/>
            <person name="Zouine M."/>
            <person name="Zahm M."/>
            <person name="Kreplak J."/>
            <person name="Mayjonade B."/>
            <person name="Satge C."/>
            <person name="Perez M."/>
            <person name="Cauet S."/>
            <person name="Marande W."/>
            <person name="Chantry-Darmon C."/>
            <person name="Lopez-Roques C."/>
            <person name="Bouchez O."/>
            <person name="Berard A."/>
            <person name="Debelle F."/>
            <person name="Munos S."/>
            <person name="Bendahmane A."/>
            <person name="Berges H."/>
            <person name="Niebel A."/>
            <person name="Buitink J."/>
            <person name="Frugier F."/>
            <person name="Benhamed M."/>
            <person name="Crespi M."/>
            <person name="Gouzy J."/>
            <person name="Gamas P."/>
        </authorList>
    </citation>
    <scope>NUCLEOTIDE SEQUENCE [LARGE SCALE GENOMIC DNA]</scope>
    <source>
        <strain evidence="3">cv. Jemalong A17</strain>
    </source>
</reference>
<proteinExistence type="predicted"/>
<feature type="transmembrane region" description="Helical" evidence="1">
    <location>
        <begin position="158"/>
        <end position="181"/>
    </location>
</feature>
<keyword evidence="1" id="KW-0812">Transmembrane</keyword>
<feature type="transmembrane region" description="Helical" evidence="1">
    <location>
        <begin position="101"/>
        <end position="121"/>
    </location>
</feature>
<keyword evidence="1" id="KW-0472">Membrane</keyword>
<feature type="transmembrane region" description="Helical" evidence="1">
    <location>
        <begin position="71"/>
        <end position="94"/>
    </location>
</feature>
<keyword evidence="1" id="KW-1133">Transmembrane helix</keyword>
<evidence type="ECO:0000313" key="2">
    <source>
        <dbReference type="EMBL" id="RHN42219.1"/>
    </source>
</evidence>
<accession>A0A396GM49</accession>